<dbReference type="eggNOG" id="COG1309">
    <property type="taxonomic scope" value="Bacteria"/>
</dbReference>
<keyword evidence="1 2" id="KW-0238">DNA-binding</keyword>
<dbReference type="KEGG" id="fri:FraEuI1c_4352"/>
<dbReference type="InterPro" id="IPR009057">
    <property type="entry name" value="Homeodomain-like_sf"/>
</dbReference>
<evidence type="ECO:0000256" key="2">
    <source>
        <dbReference type="PROSITE-ProRule" id="PRU00335"/>
    </source>
</evidence>
<dbReference type="STRING" id="298654.FraEuI1c_4352"/>
<dbReference type="GO" id="GO:0000976">
    <property type="term" value="F:transcription cis-regulatory region binding"/>
    <property type="evidence" value="ECO:0007669"/>
    <property type="project" value="TreeGrafter"/>
</dbReference>
<evidence type="ECO:0000313" key="4">
    <source>
        <dbReference type="EMBL" id="ADP82351.1"/>
    </source>
</evidence>
<dbReference type="HOGENOM" id="CLU_069356_12_9_11"/>
<dbReference type="InterPro" id="IPR036271">
    <property type="entry name" value="Tet_transcr_reg_TetR-rel_C_sf"/>
</dbReference>
<dbReference type="Gene3D" id="1.10.357.10">
    <property type="entry name" value="Tetracycline Repressor, domain 2"/>
    <property type="match status" value="1"/>
</dbReference>
<evidence type="ECO:0000256" key="1">
    <source>
        <dbReference type="ARBA" id="ARBA00023125"/>
    </source>
</evidence>
<dbReference type="OrthoDB" id="3213419at2"/>
<gene>
    <name evidence="4" type="ordered locus">FraEuI1c_4352</name>
</gene>
<sequence>MASDSREQIVRAALAYVGEQGWESTSLQAVRLRAGVSNGSLFHYFPTREALGGAVIAAGLCDHQSALTAELRAATGRRVGIERVVIRHLRWLQDDRPLARLFLTTPPDVLRSGLDPVAVAENQRFFQDVASWLREHGWTGTPGLAVVLALWIGPAQEYARRQLAATTAGNLGEAADELAAGAWRAVRPLLEDSTEDR</sequence>
<dbReference type="EMBL" id="CP002299">
    <property type="protein sequence ID" value="ADP82351.1"/>
    <property type="molecule type" value="Genomic_DNA"/>
</dbReference>
<organism evidence="4 5">
    <name type="scientific">Pseudofrankia inefficax (strain DSM 45817 / CECT 9037 / DDB 130130 / EuI1c)</name>
    <name type="common">Frankia inefficax</name>
    <dbReference type="NCBI Taxonomy" id="298654"/>
    <lineage>
        <taxon>Bacteria</taxon>
        <taxon>Bacillati</taxon>
        <taxon>Actinomycetota</taxon>
        <taxon>Actinomycetes</taxon>
        <taxon>Frankiales</taxon>
        <taxon>Frankiaceae</taxon>
        <taxon>Pseudofrankia</taxon>
    </lineage>
</organism>
<dbReference type="Pfam" id="PF00440">
    <property type="entry name" value="TetR_N"/>
    <property type="match status" value="1"/>
</dbReference>
<dbReference type="InterPro" id="IPR050109">
    <property type="entry name" value="HTH-type_TetR-like_transc_reg"/>
</dbReference>
<feature type="DNA-binding region" description="H-T-H motif" evidence="2">
    <location>
        <begin position="26"/>
        <end position="45"/>
    </location>
</feature>
<dbReference type="Proteomes" id="UP000002484">
    <property type="component" value="Chromosome"/>
</dbReference>
<dbReference type="InterPro" id="IPR001647">
    <property type="entry name" value="HTH_TetR"/>
</dbReference>
<dbReference type="GO" id="GO:0003700">
    <property type="term" value="F:DNA-binding transcription factor activity"/>
    <property type="evidence" value="ECO:0007669"/>
    <property type="project" value="TreeGrafter"/>
</dbReference>
<reference evidence="4 5" key="1">
    <citation type="submission" date="2010-10" db="EMBL/GenBank/DDBJ databases">
        <title>Complete sequence of Frankia sp. EuI1c.</title>
        <authorList>
            <consortium name="US DOE Joint Genome Institute"/>
            <person name="Lucas S."/>
            <person name="Copeland A."/>
            <person name="Lapidus A."/>
            <person name="Cheng J.-F."/>
            <person name="Bruce D."/>
            <person name="Goodwin L."/>
            <person name="Pitluck S."/>
            <person name="Chertkov O."/>
            <person name="Detter J.C."/>
            <person name="Han C."/>
            <person name="Tapia R."/>
            <person name="Land M."/>
            <person name="Hauser L."/>
            <person name="Jeffries C."/>
            <person name="Kyrpides N."/>
            <person name="Ivanova N."/>
            <person name="Mikhailova N."/>
            <person name="Beauchemin N."/>
            <person name="Sen A."/>
            <person name="Sur S.A."/>
            <person name="Gtari M."/>
            <person name="Wall L."/>
            <person name="Tisa L."/>
            <person name="Woyke T."/>
        </authorList>
    </citation>
    <scope>NUCLEOTIDE SEQUENCE [LARGE SCALE GENOMIC DNA]</scope>
    <source>
        <strain evidence="5">DSM 45817 / CECT 9037 / EuI1c</strain>
    </source>
</reference>
<dbReference type="SUPFAM" id="SSF48498">
    <property type="entry name" value="Tetracyclin repressor-like, C-terminal domain"/>
    <property type="match status" value="1"/>
</dbReference>
<evidence type="ECO:0000259" key="3">
    <source>
        <dbReference type="PROSITE" id="PS50977"/>
    </source>
</evidence>
<dbReference type="AlphaFoldDB" id="E3JD67"/>
<keyword evidence="5" id="KW-1185">Reference proteome</keyword>
<feature type="domain" description="HTH tetR-type" evidence="3">
    <location>
        <begin position="3"/>
        <end position="63"/>
    </location>
</feature>
<accession>E3JD67</accession>
<proteinExistence type="predicted"/>
<dbReference type="PROSITE" id="PS50977">
    <property type="entry name" value="HTH_TETR_2"/>
    <property type="match status" value="1"/>
</dbReference>
<dbReference type="InParanoid" id="E3JD67"/>
<protein>
    <submittedName>
        <fullName evidence="4">Regulatory protein TetR</fullName>
    </submittedName>
</protein>
<dbReference type="PANTHER" id="PTHR30055">
    <property type="entry name" value="HTH-TYPE TRANSCRIPTIONAL REGULATOR RUTR"/>
    <property type="match status" value="1"/>
</dbReference>
<dbReference type="PANTHER" id="PTHR30055:SF187">
    <property type="entry name" value="TRANSCRIPTIONAL REGULATORY PROTEIN"/>
    <property type="match status" value="1"/>
</dbReference>
<evidence type="ECO:0000313" key="5">
    <source>
        <dbReference type="Proteomes" id="UP000002484"/>
    </source>
</evidence>
<name>E3JD67_PSEI1</name>
<dbReference type="RefSeq" id="WP_013425469.1">
    <property type="nucleotide sequence ID" value="NC_014666.1"/>
</dbReference>
<dbReference type="SUPFAM" id="SSF46689">
    <property type="entry name" value="Homeodomain-like"/>
    <property type="match status" value="1"/>
</dbReference>